<proteinExistence type="predicted"/>
<protein>
    <submittedName>
        <fullName evidence="1">Uncharacterized protein</fullName>
    </submittedName>
</protein>
<gene>
    <name evidence="1" type="ORF">PENANT_c201G01235</name>
</gene>
<sequence length="68" mass="7868">MVFWGAQLGRYTRITLSSTQLAMPVLVRTVTTTFQHQAMPEVTAFSIVYYSWMLLPSTPPWHFARFSL</sequence>
<dbReference type="Proteomes" id="UP000191672">
    <property type="component" value="Unassembled WGS sequence"/>
</dbReference>
<organism evidence="1 2">
    <name type="scientific">Penicillium antarcticum</name>
    <dbReference type="NCBI Taxonomy" id="416450"/>
    <lineage>
        <taxon>Eukaryota</taxon>
        <taxon>Fungi</taxon>
        <taxon>Dikarya</taxon>
        <taxon>Ascomycota</taxon>
        <taxon>Pezizomycotina</taxon>
        <taxon>Eurotiomycetes</taxon>
        <taxon>Eurotiomycetidae</taxon>
        <taxon>Eurotiales</taxon>
        <taxon>Aspergillaceae</taxon>
        <taxon>Penicillium</taxon>
    </lineage>
</organism>
<dbReference type="EMBL" id="MDYN01000201">
    <property type="protein sequence ID" value="OQD73540.1"/>
    <property type="molecule type" value="Genomic_DNA"/>
</dbReference>
<dbReference type="AlphaFoldDB" id="A0A1V6P964"/>
<name>A0A1V6P964_9EURO</name>
<evidence type="ECO:0000313" key="1">
    <source>
        <dbReference type="EMBL" id="OQD73540.1"/>
    </source>
</evidence>
<comment type="caution">
    <text evidence="1">The sequence shown here is derived from an EMBL/GenBank/DDBJ whole genome shotgun (WGS) entry which is preliminary data.</text>
</comment>
<keyword evidence="2" id="KW-1185">Reference proteome</keyword>
<accession>A0A1V6P964</accession>
<reference evidence="2" key="1">
    <citation type="journal article" date="2017" name="Nat. Microbiol.">
        <title>Global analysis of biosynthetic gene clusters reveals vast potential of secondary metabolite production in Penicillium species.</title>
        <authorList>
            <person name="Nielsen J.C."/>
            <person name="Grijseels S."/>
            <person name="Prigent S."/>
            <person name="Ji B."/>
            <person name="Dainat J."/>
            <person name="Nielsen K.F."/>
            <person name="Frisvad J.C."/>
            <person name="Workman M."/>
            <person name="Nielsen J."/>
        </authorList>
    </citation>
    <scope>NUCLEOTIDE SEQUENCE [LARGE SCALE GENOMIC DNA]</scope>
    <source>
        <strain evidence="2">IBT 31811</strain>
    </source>
</reference>
<evidence type="ECO:0000313" key="2">
    <source>
        <dbReference type="Proteomes" id="UP000191672"/>
    </source>
</evidence>